<sequence length="63" mass="6552">MLTPKFLGAPGRETGVWDAHDPGDGPSRHGAATVPARCGPGAELSTAGGRREQEWNGGAVRER</sequence>
<dbReference type="EMBL" id="BJMM01000062">
    <property type="protein sequence ID" value="GEB53765.1"/>
    <property type="molecule type" value="Genomic_DNA"/>
</dbReference>
<dbReference type="AlphaFoldDB" id="A0A4Y3R7Q2"/>
<name>A0A4Y3R7Q2_STRCI</name>
<dbReference type="Proteomes" id="UP000319210">
    <property type="component" value="Unassembled WGS sequence"/>
</dbReference>
<feature type="region of interest" description="Disordered" evidence="1">
    <location>
        <begin position="1"/>
        <end position="63"/>
    </location>
</feature>
<feature type="compositionally biased region" description="Basic and acidic residues" evidence="1">
    <location>
        <begin position="18"/>
        <end position="27"/>
    </location>
</feature>
<evidence type="ECO:0000313" key="2">
    <source>
        <dbReference type="EMBL" id="GEB53765.1"/>
    </source>
</evidence>
<comment type="caution">
    <text evidence="2">The sequence shown here is derived from an EMBL/GenBank/DDBJ whole genome shotgun (WGS) entry which is preliminary data.</text>
</comment>
<proteinExistence type="predicted"/>
<reference evidence="2 3" key="1">
    <citation type="submission" date="2019-06" db="EMBL/GenBank/DDBJ databases">
        <title>Whole genome shotgun sequence of Streptomyces cacaoi subsp. cacaoi NBRC 12748.</title>
        <authorList>
            <person name="Hosoyama A."/>
            <person name="Uohara A."/>
            <person name="Ohji S."/>
            <person name="Ichikawa N."/>
        </authorList>
    </citation>
    <scope>NUCLEOTIDE SEQUENCE [LARGE SCALE GENOMIC DNA]</scope>
    <source>
        <strain evidence="2 3">NBRC 12748</strain>
    </source>
</reference>
<keyword evidence="3" id="KW-1185">Reference proteome</keyword>
<accession>A0A4Y3R7Q2</accession>
<feature type="compositionally biased region" description="Basic and acidic residues" evidence="1">
    <location>
        <begin position="49"/>
        <end position="63"/>
    </location>
</feature>
<gene>
    <name evidence="2" type="ORF">SCA03_63160</name>
</gene>
<protein>
    <submittedName>
        <fullName evidence="2">Uncharacterized protein</fullName>
    </submittedName>
</protein>
<organism evidence="2 3">
    <name type="scientific">Streptomyces cacaoi</name>
    <dbReference type="NCBI Taxonomy" id="1898"/>
    <lineage>
        <taxon>Bacteria</taxon>
        <taxon>Bacillati</taxon>
        <taxon>Actinomycetota</taxon>
        <taxon>Actinomycetes</taxon>
        <taxon>Kitasatosporales</taxon>
        <taxon>Streptomycetaceae</taxon>
        <taxon>Streptomyces</taxon>
    </lineage>
</organism>
<evidence type="ECO:0000256" key="1">
    <source>
        <dbReference type="SAM" id="MobiDB-lite"/>
    </source>
</evidence>
<evidence type="ECO:0000313" key="3">
    <source>
        <dbReference type="Proteomes" id="UP000319210"/>
    </source>
</evidence>